<name>A0ACB7VYZ8_DIOAL</name>
<comment type="caution">
    <text evidence="1">The sequence shown here is derived from an EMBL/GenBank/DDBJ whole genome shotgun (WGS) entry which is preliminary data.</text>
</comment>
<organism evidence="1 2">
    <name type="scientific">Dioscorea alata</name>
    <name type="common">Purple yam</name>
    <dbReference type="NCBI Taxonomy" id="55571"/>
    <lineage>
        <taxon>Eukaryota</taxon>
        <taxon>Viridiplantae</taxon>
        <taxon>Streptophyta</taxon>
        <taxon>Embryophyta</taxon>
        <taxon>Tracheophyta</taxon>
        <taxon>Spermatophyta</taxon>
        <taxon>Magnoliopsida</taxon>
        <taxon>Liliopsida</taxon>
        <taxon>Dioscoreales</taxon>
        <taxon>Dioscoreaceae</taxon>
        <taxon>Dioscorea</taxon>
    </lineage>
</organism>
<sequence length="133" mass="15400">MRMSSPRHHHWFGWQASSEANEEEHPAHDLHLHLHLHVDHGVLRCLALHEQNHSGGLRHPVDTEHTHHNFQVHVIWEGGGEHQHRKQHHDQHPPWQKASGQNPFGEMVGELVPPSVPCFSNVYLNWHQQLIAG</sequence>
<accession>A0ACB7VYZ8</accession>
<evidence type="ECO:0000313" key="2">
    <source>
        <dbReference type="Proteomes" id="UP000827976"/>
    </source>
</evidence>
<gene>
    <name evidence="1" type="ORF">IHE45_05G003200</name>
</gene>
<dbReference type="EMBL" id="CM037015">
    <property type="protein sequence ID" value="KAH7680598.1"/>
    <property type="molecule type" value="Genomic_DNA"/>
</dbReference>
<protein>
    <submittedName>
        <fullName evidence="1">Uncharacterized protein</fullName>
    </submittedName>
</protein>
<evidence type="ECO:0000313" key="1">
    <source>
        <dbReference type="EMBL" id="KAH7680598.1"/>
    </source>
</evidence>
<keyword evidence="2" id="KW-1185">Reference proteome</keyword>
<proteinExistence type="predicted"/>
<reference evidence="2" key="1">
    <citation type="journal article" date="2022" name="Nat. Commun.">
        <title>Chromosome evolution and the genetic basis of agronomically important traits in greater yam.</title>
        <authorList>
            <person name="Bredeson J.V."/>
            <person name="Lyons J.B."/>
            <person name="Oniyinde I.O."/>
            <person name="Okereke N.R."/>
            <person name="Kolade O."/>
            <person name="Nnabue I."/>
            <person name="Nwadili C.O."/>
            <person name="Hribova E."/>
            <person name="Parker M."/>
            <person name="Nwogha J."/>
            <person name="Shu S."/>
            <person name="Carlson J."/>
            <person name="Kariba R."/>
            <person name="Muthemba S."/>
            <person name="Knop K."/>
            <person name="Barton G.J."/>
            <person name="Sherwood A.V."/>
            <person name="Lopez-Montes A."/>
            <person name="Asiedu R."/>
            <person name="Jamnadass R."/>
            <person name="Muchugi A."/>
            <person name="Goodstein D."/>
            <person name="Egesi C.N."/>
            <person name="Featherston J."/>
            <person name="Asfaw A."/>
            <person name="Simpson G.G."/>
            <person name="Dolezel J."/>
            <person name="Hendre P.S."/>
            <person name="Van Deynze A."/>
            <person name="Kumar P.L."/>
            <person name="Obidiegwu J.E."/>
            <person name="Bhattacharjee R."/>
            <person name="Rokhsar D.S."/>
        </authorList>
    </citation>
    <scope>NUCLEOTIDE SEQUENCE [LARGE SCALE GENOMIC DNA]</scope>
    <source>
        <strain evidence="2">cv. TDa95/00328</strain>
    </source>
</reference>
<dbReference type="Proteomes" id="UP000827976">
    <property type="component" value="Chromosome 5"/>
</dbReference>